<dbReference type="Proteomes" id="UP000314223">
    <property type="component" value="Unassembled WGS sequence"/>
</dbReference>
<reference evidence="4 5" key="1">
    <citation type="submission" date="2019-06" db="EMBL/GenBank/DDBJ databases">
        <authorList>
            <person name="Mardanova A.M."/>
            <person name="Pudova D.S."/>
            <person name="Shagimardanova E.I."/>
            <person name="Gogoleva N.E."/>
            <person name="Lutfullin M.T."/>
            <person name="Hadieva G.F."/>
            <person name="Sharipova M.R."/>
        </authorList>
    </citation>
    <scope>NUCLEOTIDE SEQUENCE [LARGE SCALE GENOMIC DNA]</scope>
    <source>
        <strain evidence="4 5">MG-1</strain>
    </source>
</reference>
<comment type="caution">
    <text evidence="4">The sequence shown here is derived from an EMBL/GenBank/DDBJ whole genome shotgun (WGS) entry which is preliminary data.</text>
</comment>
<dbReference type="GO" id="GO:0016780">
    <property type="term" value="F:phosphotransferase activity, for other substituted phosphate groups"/>
    <property type="evidence" value="ECO:0007669"/>
    <property type="project" value="TreeGrafter"/>
</dbReference>
<feature type="domain" description="Bacterial sugar transferase" evidence="3">
    <location>
        <begin position="14"/>
        <end position="185"/>
    </location>
</feature>
<comment type="similarity">
    <text evidence="1">Belongs to the bacterial sugar transferase family.</text>
</comment>
<sequence length="212" mass="23693">MNTRTQRRPYDTVKRGIDVCLSVFGLIITAPLQAVVAVVVLVVHGGPVLFRQPRPGRGGKVFDILKFRTMLHPDADHITDGQRLTRLGRFLRASSLDELPSLWNVACGEMSLVGPRPLRVEYLARYTPEQSRRHEALPGITGLAQVRGRNDLDWDDKFRLDVEYVDTRCLRLDLLILLQTVQTVLGRQGISKGGFDTMPTFTGERDAGNGDS</sequence>
<evidence type="ECO:0000259" key="3">
    <source>
        <dbReference type="Pfam" id="PF02397"/>
    </source>
</evidence>
<feature type="transmembrane region" description="Helical" evidence="2">
    <location>
        <begin position="21"/>
        <end position="43"/>
    </location>
</feature>
<dbReference type="EMBL" id="VDMQ01000007">
    <property type="protein sequence ID" value="TNM54149.1"/>
    <property type="molecule type" value="Genomic_DNA"/>
</dbReference>
<keyword evidence="2" id="KW-0472">Membrane</keyword>
<name>A0A5C4X0Z4_9MICO</name>
<dbReference type="Pfam" id="PF02397">
    <property type="entry name" value="Bac_transf"/>
    <property type="match status" value="1"/>
</dbReference>
<keyword evidence="4" id="KW-0808">Transferase</keyword>
<accession>A0A5C4X0Z4</accession>
<dbReference type="PANTHER" id="PTHR30576:SF8">
    <property type="entry name" value="UNDECAPRENYL-PHOSPHATE GALACTOSE PHOSPHOTRANSFERASE"/>
    <property type="match status" value="1"/>
</dbReference>
<evidence type="ECO:0000256" key="1">
    <source>
        <dbReference type="ARBA" id="ARBA00006464"/>
    </source>
</evidence>
<keyword evidence="2" id="KW-0812">Transmembrane</keyword>
<organism evidence="4 5">
    <name type="scientific">Brevibacterium sediminis</name>
    <dbReference type="NCBI Taxonomy" id="1857024"/>
    <lineage>
        <taxon>Bacteria</taxon>
        <taxon>Bacillati</taxon>
        <taxon>Actinomycetota</taxon>
        <taxon>Actinomycetes</taxon>
        <taxon>Micrococcales</taxon>
        <taxon>Brevibacteriaceae</taxon>
        <taxon>Brevibacterium</taxon>
    </lineage>
</organism>
<keyword evidence="2" id="KW-1133">Transmembrane helix</keyword>
<protein>
    <submittedName>
        <fullName evidence="4">Sugar transferase</fullName>
    </submittedName>
</protein>
<dbReference type="InterPro" id="IPR003362">
    <property type="entry name" value="Bact_transf"/>
</dbReference>
<evidence type="ECO:0000256" key="2">
    <source>
        <dbReference type="SAM" id="Phobius"/>
    </source>
</evidence>
<dbReference type="AlphaFoldDB" id="A0A5C4X0Z4"/>
<gene>
    <name evidence="4" type="ORF">FHQ09_12470</name>
</gene>
<evidence type="ECO:0000313" key="5">
    <source>
        <dbReference type="Proteomes" id="UP000314223"/>
    </source>
</evidence>
<dbReference type="PANTHER" id="PTHR30576">
    <property type="entry name" value="COLANIC BIOSYNTHESIS UDP-GLUCOSE LIPID CARRIER TRANSFERASE"/>
    <property type="match status" value="1"/>
</dbReference>
<evidence type="ECO:0000313" key="4">
    <source>
        <dbReference type="EMBL" id="TNM54149.1"/>
    </source>
</evidence>
<proteinExistence type="inferred from homology"/>